<keyword evidence="2" id="KW-1185">Reference proteome</keyword>
<evidence type="ECO:0000313" key="1">
    <source>
        <dbReference type="EMBL" id="KAJ1674862.1"/>
    </source>
</evidence>
<gene>
    <name evidence="1" type="ORF">EV182_002411</name>
</gene>
<dbReference type="Proteomes" id="UP001145114">
    <property type="component" value="Unassembled WGS sequence"/>
</dbReference>
<accession>A0ACC1HI15</accession>
<evidence type="ECO:0000313" key="2">
    <source>
        <dbReference type="Proteomes" id="UP001145114"/>
    </source>
</evidence>
<dbReference type="EMBL" id="JAMZIH010005636">
    <property type="protein sequence ID" value="KAJ1674862.1"/>
    <property type="molecule type" value="Genomic_DNA"/>
</dbReference>
<sequence>MAISNSLDPVAINAITSPSNKIVSPEWEALVKALESANVANSASSSSSSLSEDDKSQRKIAKPTSILAGRRKQQQQQEQEKVEEEGPAIQTLTSSSDAKVKQEDAHNSEGEDEQALTEMSAVERRREQNRRAQKKFRQKDKVRQKEIKWKAQQYDVMEQETKRFKVENEKLRQERDVLRSLMRSFGIEVPESISQLIDAGSGGAVSFEPSPVDTVMSTTPDDISTTLSSLATTPAFPSGLSVSAASSGNEFGSAVSSSATLLGGANLSLFQDLQDPAISAASVPAATPGCVGNTVPSSLMVSPLELTPVEPVTHYEPPQYTGDSLELVDAFLNHSDIDSAVETPLMPSFEYIGTSGSAATAATGTTSSWPMFDDLSSSSVESKKRSFYEAMFK</sequence>
<reference evidence="1" key="1">
    <citation type="submission" date="2022-06" db="EMBL/GenBank/DDBJ databases">
        <title>Phylogenomic reconstructions and comparative analyses of Kickxellomycotina fungi.</title>
        <authorList>
            <person name="Reynolds N.K."/>
            <person name="Stajich J.E."/>
            <person name="Barry K."/>
            <person name="Grigoriev I.V."/>
            <person name="Crous P."/>
            <person name="Smith M.E."/>
        </authorList>
    </citation>
    <scope>NUCLEOTIDE SEQUENCE</scope>
    <source>
        <strain evidence="1">RSA 2271</strain>
    </source>
</reference>
<name>A0ACC1HI15_9FUNG</name>
<protein>
    <submittedName>
        <fullName evidence="1">Uncharacterized protein</fullName>
    </submittedName>
</protein>
<comment type="caution">
    <text evidence="1">The sequence shown here is derived from an EMBL/GenBank/DDBJ whole genome shotgun (WGS) entry which is preliminary data.</text>
</comment>
<organism evidence="1 2">
    <name type="scientific">Spiromyces aspiralis</name>
    <dbReference type="NCBI Taxonomy" id="68401"/>
    <lineage>
        <taxon>Eukaryota</taxon>
        <taxon>Fungi</taxon>
        <taxon>Fungi incertae sedis</taxon>
        <taxon>Zoopagomycota</taxon>
        <taxon>Kickxellomycotina</taxon>
        <taxon>Kickxellomycetes</taxon>
        <taxon>Kickxellales</taxon>
        <taxon>Kickxellaceae</taxon>
        <taxon>Spiromyces</taxon>
    </lineage>
</organism>
<proteinExistence type="predicted"/>